<dbReference type="OrthoDB" id="6512861at2759"/>
<dbReference type="PANTHER" id="PTHR20997:SF2">
    <property type="entry name" value="EG:BACR42I17.2 PROTEIN-RELATED"/>
    <property type="match status" value="1"/>
</dbReference>
<name>A0A8J2LRM3_9HEXA</name>
<proteinExistence type="predicted"/>
<dbReference type="EMBL" id="CAJVCH010571552">
    <property type="protein sequence ID" value="CAG7837829.1"/>
    <property type="molecule type" value="Genomic_DNA"/>
</dbReference>
<dbReference type="AlphaFoldDB" id="A0A8J2LRM3"/>
<dbReference type="Pfam" id="PF07165">
    <property type="entry name" value="DUF1397"/>
    <property type="match status" value="1"/>
</dbReference>
<evidence type="ECO:0000313" key="2">
    <source>
        <dbReference type="Proteomes" id="UP000708208"/>
    </source>
</evidence>
<keyword evidence="2" id="KW-1185">Reference proteome</keyword>
<organism evidence="1 2">
    <name type="scientific">Allacma fusca</name>
    <dbReference type="NCBI Taxonomy" id="39272"/>
    <lineage>
        <taxon>Eukaryota</taxon>
        <taxon>Metazoa</taxon>
        <taxon>Ecdysozoa</taxon>
        <taxon>Arthropoda</taxon>
        <taxon>Hexapoda</taxon>
        <taxon>Collembola</taxon>
        <taxon>Symphypleona</taxon>
        <taxon>Sminthuridae</taxon>
        <taxon>Allacma</taxon>
    </lineage>
</organism>
<protein>
    <submittedName>
        <fullName evidence="1">Uncharacterized protein</fullName>
    </submittedName>
</protein>
<gene>
    <name evidence="1" type="ORF">AFUS01_LOCUS46880</name>
</gene>
<dbReference type="Proteomes" id="UP000708208">
    <property type="component" value="Unassembled WGS sequence"/>
</dbReference>
<evidence type="ECO:0000313" key="1">
    <source>
        <dbReference type="EMBL" id="CAG7837829.1"/>
    </source>
</evidence>
<sequence>MLREELCIVIVGVIAIVTPVVPSILGGGGKDVQDELDLITNKLSGFERPNQIMIDSFVQQIQQHCPNRTINETIYNEISTCMEKNFNNTALEEDIREAIPAGKLDEVFHNVCKKWPVAKKCLKHVVDVIDDCWSKGDKVNTVMDSMVNFFCGDKNDGEKIALFFADGGMRCMDSHGEEVKECIMNSEKIKNRPEINDINDIPNEEDICKSLKQLHDCSHQGLSKCDDSTPENLVTSMLKAVSKAVGCSTIPEPPSRQTSAAEYMTTSHFLLLPCILVVGVFKLL</sequence>
<dbReference type="PANTHER" id="PTHR20997">
    <property type="entry name" value="EG:BACR42I17.2 PROTEIN-RELATED"/>
    <property type="match status" value="1"/>
</dbReference>
<dbReference type="InterPro" id="IPR009832">
    <property type="entry name" value="DUF1397"/>
</dbReference>
<accession>A0A8J2LRM3</accession>
<reference evidence="1" key="1">
    <citation type="submission" date="2021-06" db="EMBL/GenBank/DDBJ databases">
        <authorList>
            <person name="Hodson N. C."/>
            <person name="Mongue J. A."/>
            <person name="Jaron S. K."/>
        </authorList>
    </citation>
    <scope>NUCLEOTIDE SEQUENCE</scope>
</reference>
<comment type="caution">
    <text evidence="1">The sequence shown here is derived from an EMBL/GenBank/DDBJ whole genome shotgun (WGS) entry which is preliminary data.</text>
</comment>